<dbReference type="Proteomes" id="UP000481030">
    <property type="component" value="Unassembled WGS sequence"/>
</dbReference>
<dbReference type="InterPro" id="IPR031107">
    <property type="entry name" value="Small_HSP"/>
</dbReference>
<dbReference type="Pfam" id="PF00011">
    <property type="entry name" value="HSP20"/>
    <property type="match status" value="1"/>
</dbReference>
<comment type="similarity">
    <text evidence="1 2">Belongs to the small heat shock protein (HSP20) family.</text>
</comment>
<sequence length="155" mass="18052">MSEENKKGKNDQFGELVKSMNQFFHDKPVKGFLQTMDEFFRAPFPFQSAFPVEVRESKDEHIITAQLPGVKREQIQLDILDNYVTITVQSHELFTEEDDHQRPVRRRQSMQRSSRTIPLPQPIAENKVKASYQNGLLQIRVPKQKGKKILIEGND</sequence>
<dbReference type="InterPro" id="IPR002068">
    <property type="entry name" value="A-crystallin/Hsp20_dom"/>
</dbReference>
<evidence type="ECO:0000313" key="5">
    <source>
        <dbReference type="EMBL" id="KAB2338280.1"/>
    </source>
</evidence>
<dbReference type="PROSITE" id="PS01031">
    <property type="entry name" value="SHSP"/>
    <property type="match status" value="1"/>
</dbReference>
<evidence type="ECO:0000256" key="2">
    <source>
        <dbReference type="RuleBase" id="RU003616"/>
    </source>
</evidence>
<dbReference type="OrthoDB" id="1806521at2"/>
<dbReference type="PANTHER" id="PTHR11527">
    <property type="entry name" value="HEAT-SHOCK PROTEIN 20 FAMILY MEMBER"/>
    <property type="match status" value="1"/>
</dbReference>
<comment type="caution">
    <text evidence="5">The sequence shown here is derived from an EMBL/GenBank/DDBJ whole genome shotgun (WGS) entry which is preliminary data.</text>
</comment>
<proteinExistence type="inferred from homology"/>
<dbReference type="RefSeq" id="WP_151533003.1">
    <property type="nucleotide sequence ID" value="NZ_WBOS01000001.1"/>
</dbReference>
<evidence type="ECO:0000256" key="1">
    <source>
        <dbReference type="PROSITE-ProRule" id="PRU00285"/>
    </source>
</evidence>
<reference evidence="5 6" key="1">
    <citation type="journal article" date="2016" name="Antonie Van Leeuwenhoek">
        <title>Bacillus depressus sp. nov., isolated from soil of a sunflower field.</title>
        <authorList>
            <person name="Wei X."/>
            <person name="Xin D."/>
            <person name="Xin Y."/>
            <person name="Zhang H."/>
            <person name="Wang T."/>
            <person name="Zhang J."/>
        </authorList>
    </citation>
    <scope>NUCLEOTIDE SEQUENCE [LARGE SCALE GENOMIC DNA]</scope>
    <source>
        <strain evidence="5 6">BZ1</strain>
    </source>
</reference>
<dbReference type="InterPro" id="IPR008978">
    <property type="entry name" value="HSP20-like_chaperone"/>
</dbReference>
<protein>
    <submittedName>
        <fullName evidence="5">Hsp20/alpha crystallin family protein</fullName>
    </submittedName>
</protein>
<evidence type="ECO:0000313" key="6">
    <source>
        <dbReference type="Proteomes" id="UP000481030"/>
    </source>
</evidence>
<evidence type="ECO:0000256" key="3">
    <source>
        <dbReference type="SAM" id="MobiDB-lite"/>
    </source>
</evidence>
<accession>A0A6L3V9J2</accession>
<dbReference type="EMBL" id="WBOS01000001">
    <property type="protein sequence ID" value="KAB2338280.1"/>
    <property type="molecule type" value="Genomic_DNA"/>
</dbReference>
<dbReference type="AlphaFoldDB" id="A0A6L3V9J2"/>
<organism evidence="5 6">
    <name type="scientific">Cytobacillus depressus</name>
    <dbReference type="NCBI Taxonomy" id="1602942"/>
    <lineage>
        <taxon>Bacteria</taxon>
        <taxon>Bacillati</taxon>
        <taxon>Bacillota</taxon>
        <taxon>Bacilli</taxon>
        <taxon>Bacillales</taxon>
        <taxon>Bacillaceae</taxon>
        <taxon>Cytobacillus</taxon>
    </lineage>
</organism>
<feature type="domain" description="SHSP" evidence="4">
    <location>
        <begin position="43"/>
        <end position="155"/>
    </location>
</feature>
<dbReference type="Gene3D" id="2.60.40.790">
    <property type="match status" value="1"/>
</dbReference>
<name>A0A6L3V9J2_9BACI</name>
<dbReference type="CDD" id="cd06464">
    <property type="entry name" value="ACD_sHsps-like"/>
    <property type="match status" value="1"/>
</dbReference>
<evidence type="ECO:0000259" key="4">
    <source>
        <dbReference type="PROSITE" id="PS01031"/>
    </source>
</evidence>
<dbReference type="SUPFAM" id="SSF49764">
    <property type="entry name" value="HSP20-like chaperones"/>
    <property type="match status" value="1"/>
</dbReference>
<gene>
    <name evidence="5" type="ORF">F7731_01570</name>
</gene>
<feature type="region of interest" description="Disordered" evidence="3">
    <location>
        <begin position="96"/>
        <end position="115"/>
    </location>
</feature>
<keyword evidence="6" id="KW-1185">Reference proteome</keyword>